<dbReference type="AlphaFoldDB" id="L9W564"/>
<dbReference type="OrthoDB" id="105697at2157"/>
<keyword evidence="4" id="KW-1185">Reference proteome</keyword>
<dbReference type="RefSeq" id="WP_008163163.1">
    <property type="nucleotide sequence ID" value="NZ_AOHX01000039.1"/>
</dbReference>
<evidence type="ECO:0000256" key="1">
    <source>
        <dbReference type="ARBA" id="ARBA00008791"/>
    </source>
</evidence>
<proteinExistence type="inferred from homology"/>
<dbReference type="InterPro" id="IPR014729">
    <property type="entry name" value="Rossmann-like_a/b/a_fold"/>
</dbReference>
<dbReference type="Proteomes" id="UP000011661">
    <property type="component" value="Unassembled WGS sequence"/>
</dbReference>
<dbReference type="PANTHER" id="PTHR46268:SF6">
    <property type="entry name" value="UNIVERSAL STRESS PROTEIN UP12"/>
    <property type="match status" value="1"/>
</dbReference>
<gene>
    <name evidence="3" type="ORF">C495_11929</name>
</gene>
<accession>L9W564</accession>
<dbReference type="PANTHER" id="PTHR46268">
    <property type="entry name" value="STRESS RESPONSE PROTEIN NHAX"/>
    <property type="match status" value="1"/>
</dbReference>
<sequence>MSVRLEGIDSVLLPTDGSDRALAGARRGTELAVATGADVHVLSVVDTSEAKPDSSALGRDEDEAVAAIDADADVAVDAVARMVRETAPALEVTTTAERGTPFRVIDSYVEAADIDLIAMGTKGRTGLERVTLGSVTENVLRTVAVPVCAVPLGAADTPLSSTQTETVLLPTDGSDGAAVAVDWGLELATVFDAMVHTLYSVDTSRFPSRTEPTELLSTLEDEGRAALEAVRERAVDAGVSVMGTVASGPPAKVILNYATENEIDLIVIGTHGRSGMTRHLLGSVTENVVRNADVPVVCVPMRGDDRRH</sequence>
<dbReference type="PRINTS" id="PR01438">
    <property type="entry name" value="UNVRSLSTRESS"/>
</dbReference>
<dbReference type="eggNOG" id="arCOG00449">
    <property type="taxonomic scope" value="Archaea"/>
</dbReference>
<feature type="domain" description="UspA" evidence="2">
    <location>
        <begin position="165"/>
        <end position="300"/>
    </location>
</feature>
<comment type="similarity">
    <text evidence="1">Belongs to the universal stress protein A family.</text>
</comment>
<evidence type="ECO:0000313" key="4">
    <source>
        <dbReference type="Proteomes" id="UP000011661"/>
    </source>
</evidence>
<dbReference type="CDD" id="cd00293">
    <property type="entry name" value="USP-like"/>
    <property type="match status" value="2"/>
</dbReference>
<dbReference type="InterPro" id="IPR006015">
    <property type="entry name" value="Universal_stress_UspA"/>
</dbReference>
<dbReference type="InterPro" id="IPR006016">
    <property type="entry name" value="UspA"/>
</dbReference>
<protein>
    <submittedName>
        <fullName evidence="3">UspA domain-containing protein</fullName>
    </submittedName>
</protein>
<dbReference type="EMBL" id="AOHX01000039">
    <property type="protein sequence ID" value="ELY44609.1"/>
    <property type="molecule type" value="Genomic_DNA"/>
</dbReference>
<dbReference type="SUPFAM" id="SSF52402">
    <property type="entry name" value="Adenine nucleotide alpha hydrolases-like"/>
    <property type="match status" value="2"/>
</dbReference>
<dbReference type="Pfam" id="PF00582">
    <property type="entry name" value="Usp"/>
    <property type="match status" value="2"/>
</dbReference>
<evidence type="ECO:0000259" key="2">
    <source>
        <dbReference type="Pfam" id="PF00582"/>
    </source>
</evidence>
<evidence type="ECO:0000313" key="3">
    <source>
        <dbReference type="EMBL" id="ELY44609.1"/>
    </source>
</evidence>
<organism evidence="3 4">
    <name type="scientific">Natronorubrum sulfidifaciens JCM 14089</name>
    <dbReference type="NCBI Taxonomy" id="1230460"/>
    <lineage>
        <taxon>Archaea</taxon>
        <taxon>Methanobacteriati</taxon>
        <taxon>Methanobacteriota</taxon>
        <taxon>Stenosarchaea group</taxon>
        <taxon>Halobacteria</taxon>
        <taxon>Halobacteriales</taxon>
        <taxon>Natrialbaceae</taxon>
        <taxon>Natronorubrum</taxon>
    </lineage>
</organism>
<name>L9W564_9EURY</name>
<comment type="caution">
    <text evidence="3">The sequence shown here is derived from an EMBL/GenBank/DDBJ whole genome shotgun (WGS) entry which is preliminary data.</text>
</comment>
<feature type="domain" description="UspA" evidence="2">
    <location>
        <begin position="9"/>
        <end position="151"/>
    </location>
</feature>
<reference evidence="3 4" key="1">
    <citation type="journal article" date="2014" name="PLoS Genet.">
        <title>Phylogenetically driven sequencing of extremely halophilic archaea reveals strategies for static and dynamic osmo-response.</title>
        <authorList>
            <person name="Becker E.A."/>
            <person name="Seitzer P.M."/>
            <person name="Tritt A."/>
            <person name="Larsen D."/>
            <person name="Krusor M."/>
            <person name="Yao A.I."/>
            <person name="Wu D."/>
            <person name="Madern D."/>
            <person name="Eisen J.A."/>
            <person name="Darling A.E."/>
            <person name="Facciotti M.T."/>
        </authorList>
    </citation>
    <scope>NUCLEOTIDE SEQUENCE [LARGE SCALE GENOMIC DNA]</scope>
    <source>
        <strain evidence="3 4">JCM 14089</strain>
    </source>
</reference>
<dbReference type="Gene3D" id="3.40.50.620">
    <property type="entry name" value="HUPs"/>
    <property type="match status" value="2"/>
</dbReference>
<dbReference type="PATRIC" id="fig|1230460.4.peg.2425"/>